<gene>
    <name evidence="2" type="ORF">BN940_10106</name>
</gene>
<keyword evidence="3" id="KW-1185">Reference proteome</keyword>
<evidence type="ECO:0000313" key="3">
    <source>
        <dbReference type="Proteomes" id="UP000019805"/>
    </source>
</evidence>
<dbReference type="Proteomes" id="UP000019805">
    <property type="component" value="Chromosome"/>
</dbReference>
<reference evidence="2 3" key="1">
    <citation type="journal article" date="2014" name="BMC Microbiol.">
        <title>The oxygen-independent metabolism of cyclic monoterpenes in Castellaniella defragrans 65Phen.</title>
        <authorList>
            <person name="Petasch J."/>
            <person name="Disch E.M."/>
            <person name="Markert S."/>
            <person name="Becher D."/>
            <person name="Schweder T."/>
            <person name="Huttel B."/>
            <person name="Reinhardt R."/>
            <person name="Harder J."/>
        </authorList>
    </citation>
    <scope>NUCLEOTIDE SEQUENCE [LARGE SCALE GENOMIC DNA]</scope>
    <source>
        <strain evidence="2">65Phen</strain>
    </source>
</reference>
<dbReference type="eggNOG" id="COG3019">
    <property type="taxonomic scope" value="Bacteria"/>
</dbReference>
<sequence>MSRAGSSSEYPEVRMQRFFAFGLLAAALGASLSVHAQAGEAVTVYQDPNCGCCHGWAEHMRAEGFDVREVPSSDMAAIKARLGVPMELASCHTARLESSGQVVEGHVPASAVRKLLASKDTRGAAAPGMPLNSPGMGPMDGNLVTLDFDGRPFSRD</sequence>
<dbReference type="InterPro" id="IPR007332">
    <property type="entry name" value="DUF411"/>
</dbReference>
<dbReference type="HOGENOM" id="CLU_112034_0_1_4"/>
<dbReference type="EMBL" id="HG916765">
    <property type="protein sequence ID" value="CDM24481.1"/>
    <property type="molecule type" value="Genomic_DNA"/>
</dbReference>
<evidence type="ECO:0000256" key="1">
    <source>
        <dbReference type="SAM" id="SignalP"/>
    </source>
</evidence>
<accession>W8X4M5</accession>
<keyword evidence="1" id="KW-0732">Signal</keyword>
<feature type="signal peptide" evidence="1">
    <location>
        <begin position="1"/>
        <end position="38"/>
    </location>
</feature>
<dbReference type="STRING" id="1437824.BN940_10106"/>
<dbReference type="PATRIC" id="fig|1437824.5.peg.1999"/>
<dbReference type="Pfam" id="PF04214">
    <property type="entry name" value="DUF411"/>
    <property type="match status" value="1"/>
</dbReference>
<feature type="chain" id="PRO_5004914933" evidence="1">
    <location>
        <begin position="39"/>
        <end position="156"/>
    </location>
</feature>
<dbReference type="KEGG" id="cdn:BN940_10106"/>
<evidence type="ECO:0000313" key="2">
    <source>
        <dbReference type="EMBL" id="CDM24481.1"/>
    </source>
</evidence>
<proteinExistence type="predicted"/>
<dbReference type="AlphaFoldDB" id="W8X4M5"/>
<name>W8X4M5_CASD6</name>
<protein>
    <submittedName>
        <fullName evidence="2">CopG protein</fullName>
    </submittedName>
</protein>
<organism evidence="2 3">
    <name type="scientific">Castellaniella defragrans (strain DSM 12143 / CCUG 39792 / 65Phen)</name>
    <name type="common">Alcaligenes defragrans</name>
    <dbReference type="NCBI Taxonomy" id="1437824"/>
    <lineage>
        <taxon>Bacteria</taxon>
        <taxon>Pseudomonadati</taxon>
        <taxon>Pseudomonadota</taxon>
        <taxon>Betaproteobacteria</taxon>
        <taxon>Burkholderiales</taxon>
        <taxon>Alcaligenaceae</taxon>
        <taxon>Castellaniella</taxon>
    </lineage>
</organism>